<dbReference type="Proteomes" id="UP001345963">
    <property type="component" value="Unassembled WGS sequence"/>
</dbReference>
<keyword evidence="1" id="KW-0472">Membrane</keyword>
<evidence type="ECO:0000313" key="2">
    <source>
        <dbReference type="EMBL" id="MED6245189.1"/>
    </source>
</evidence>
<comment type="caution">
    <text evidence="2">The sequence shown here is derived from an EMBL/GenBank/DDBJ whole genome shotgun (WGS) entry which is preliminary data.</text>
</comment>
<keyword evidence="3" id="KW-1185">Reference proteome</keyword>
<feature type="transmembrane region" description="Helical" evidence="1">
    <location>
        <begin position="61"/>
        <end position="79"/>
    </location>
</feature>
<name>A0ABU7B5V1_9TELE</name>
<organism evidence="2 3">
    <name type="scientific">Ataeniobius toweri</name>
    <dbReference type="NCBI Taxonomy" id="208326"/>
    <lineage>
        <taxon>Eukaryota</taxon>
        <taxon>Metazoa</taxon>
        <taxon>Chordata</taxon>
        <taxon>Craniata</taxon>
        <taxon>Vertebrata</taxon>
        <taxon>Euteleostomi</taxon>
        <taxon>Actinopterygii</taxon>
        <taxon>Neopterygii</taxon>
        <taxon>Teleostei</taxon>
        <taxon>Neoteleostei</taxon>
        <taxon>Acanthomorphata</taxon>
        <taxon>Ovalentaria</taxon>
        <taxon>Atherinomorphae</taxon>
        <taxon>Cyprinodontiformes</taxon>
        <taxon>Goodeidae</taxon>
        <taxon>Ataeniobius</taxon>
    </lineage>
</organism>
<sequence>MQNLAGNTEVPKLPQEEHSALSLLVNNFTVASPVQLFFQMNIEIFILLHHSSFTTSPVMEIMFEQVLFVLKSTIIYFVVSMFKMRQLLPHHATQWSTNSLYSASQ</sequence>
<keyword evidence="1" id="KW-1133">Transmembrane helix</keyword>
<proteinExistence type="predicted"/>
<protein>
    <submittedName>
        <fullName evidence="2">Uncharacterized protein</fullName>
    </submittedName>
</protein>
<dbReference type="EMBL" id="JAHUTI010040326">
    <property type="protein sequence ID" value="MED6245189.1"/>
    <property type="molecule type" value="Genomic_DNA"/>
</dbReference>
<reference evidence="2 3" key="1">
    <citation type="submission" date="2021-07" db="EMBL/GenBank/DDBJ databases">
        <authorList>
            <person name="Palmer J.M."/>
        </authorList>
    </citation>
    <scope>NUCLEOTIDE SEQUENCE [LARGE SCALE GENOMIC DNA]</scope>
    <source>
        <strain evidence="2 3">AT_MEX2019</strain>
        <tissue evidence="2">Muscle</tissue>
    </source>
</reference>
<keyword evidence="1" id="KW-0812">Transmembrane</keyword>
<evidence type="ECO:0000256" key="1">
    <source>
        <dbReference type="SAM" id="Phobius"/>
    </source>
</evidence>
<gene>
    <name evidence="2" type="ORF">ATANTOWER_032840</name>
</gene>
<accession>A0ABU7B5V1</accession>
<evidence type="ECO:0000313" key="3">
    <source>
        <dbReference type="Proteomes" id="UP001345963"/>
    </source>
</evidence>